<dbReference type="Gene3D" id="3.30.160.60">
    <property type="entry name" value="Classic Zinc Finger"/>
    <property type="match status" value="1"/>
</dbReference>
<dbReference type="OMA" id="HERIGHT"/>
<feature type="region of interest" description="Disordered" evidence="2">
    <location>
        <begin position="49"/>
        <end position="68"/>
    </location>
</feature>
<dbReference type="InterPro" id="IPR013087">
    <property type="entry name" value="Znf_C2H2_type"/>
</dbReference>
<evidence type="ECO:0000313" key="5">
    <source>
        <dbReference type="Proteomes" id="UP001149090"/>
    </source>
</evidence>
<keyword evidence="1" id="KW-0863">Zinc-finger</keyword>
<dbReference type="PROSITE" id="PS50157">
    <property type="entry name" value="ZINC_FINGER_C2H2_2"/>
    <property type="match status" value="1"/>
</dbReference>
<accession>A0A9Q0R6S1</accession>
<keyword evidence="1" id="KW-0862">Zinc</keyword>
<keyword evidence="5" id="KW-1185">Reference proteome</keyword>
<feature type="compositionally biased region" description="Basic and acidic residues" evidence="2">
    <location>
        <begin position="195"/>
        <end position="204"/>
    </location>
</feature>
<sequence length="270" mass="32404">MKKFQRTKRFLLPSDDFFLDGNLEREAFVKHSVSEIKIEELEKLFIDSNNPKNNGKKNEEQKEDDEENQEEKMILIECQFPGCESKFYSIEDYQNHYDHSHRNTCYSCGKIFPSEYLLDLHVRETHDTLFKLLSKRKPSYKCFVETCNATFWSPKKRAEHLVHIHNYPEKFFGSLRSVKKIDSFKNKVEQAKLKKQKQFSEQKKNNSQKVEQINPKKKVHQWNYKKKKQNINEKNMEIEEISNKLSKIHIPDEIHFGMKRGLRKKHFGQN</sequence>
<comment type="caution">
    <text evidence="4">The sequence shown here is derived from an EMBL/GenBank/DDBJ whole genome shotgun (WGS) entry which is preliminary data.</text>
</comment>
<dbReference type="SMART" id="SM00355">
    <property type="entry name" value="ZnF_C2H2"/>
    <property type="match status" value="3"/>
</dbReference>
<dbReference type="GO" id="GO:0008270">
    <property type="term" value="F:zinc ion binding"/>
    <property type="evidence" value="ECO:0007669"/>
    <property type="project" value="UniProtKB-KW"/>
</dbReference>
<dbReference type="InterPro" id="IPR039258">
    <property type="entry name" value="ZNF511"/>
</dbReference>
<dbReference type="PANTHER" id="PTHR21354">
    <property type="entry name" value="ZINC FINGER PROTEIN 511"/>
    <property type="match status" value="1"/>
</dbReference>
<feature type="region of interest" description="Disordered" evidence="2">
    <location>
        <begin position="195"/>
        <end position="221"/>
    </location>
</feature>
<dbReference type="OrthoDB" id="18440at2759"/>
<dbReference type="Proteomes" id="UP001149090">
    <property type="component" value="Unassembled WGS sequence"/>
</dbReference>
<dbReference type="PANTHER" id="PTHR21354:SF0">
    <property type="entry name" value="ZINC FINGER PROTEIN 511"/>
    <property type="match status" value="1"/>
</dbReference>
<name>A0A9Q0R6S1_ANAIG</name>
<organism evidence="4 5">
    <name type="scientific">Anaeramoeba ignava</name>
    <name type="common">Anaerobic marine amoeba</name>
    <dbReference type="NCBI Taxonomy" id="1746090"/>
    <lineage>
        <taxon>Eukaryota</taxon>
        <taxon>Metamonada</taxon>
        <taxon>Anaeramoebidae</taxon>
        <taxon>Anaeramoeba</taxon>
    </lineage>
</organism>
<dbReference type="PROSITE" id="PS00028">
    <property type="entry name" value="ZINC_FINGER_C2H2_1"/>
    <property type="match status" value="2"/>
</dbReference>
<evidence type="ECO:0000313" key="4">
    <source>
        <dbReference type="EMBL" id="KAJ5068666.1"/>
    </source>
</evidence>
<evidence type="ECO:0000256" key="1">
    <source>
        <dbReference type="PROSITE-ProRule" id="PRU00042"/>
    </source>
</evidence>
<evidence type="ECO:0000256" key="2">
    <source>
        <dbReference type="SAM" id="MobiDB-lite"/>
    </source>
</evidence>
<dbReference type="AlphaFoldDB" id="A0A9Q0R6S1"/>
<reference evidence="4" key="1">
    <citation type="submission" date="2022-10" db="EMBL/GenBank/DDBJ databases">
        <title>Novel sulphate-reducing endosymbionts in the free-living metamonad Anaeramoeba.</title>
        <authorList>
            <person name="Jerlstrom-Hultqvist J."/>
            <person name="Cepicka I."/>
            <person name="Gallot-Lavallee L."/>
            <person name="Salas-Leiva D."/>
            <person name="Curtis B.A."/>
            <person name="Zahonova K."/>
            <person name="Pipaliya S."/>
            <person name="Dacks J."/>
            <person name="Roger A.J."/>
        </authorList>
    </citation>
    <scope>NUCLEOTIDE SEQUENCE</scope>
    <source>
        <strain evidence="4">BMAN</strain>
    </source>
</reference>
<evidence type="ECO:0000259" key="3">
    <source>
        <dbReference type="PROSITE" id="PS50157"/>
    </source>
</evidence>
<dbReference type="EMBL" id="JAPDFW010000114">
    <property type="protein sequence ID" value="KAJ5068666.1"/>
    <property type="molecule type" value="Genomic_DNA"/>
</dbReference>
<proteinExistence type="predicted"/>
<gene>
    <name evidence="4" type="ORF">M0811_02609</name>
</gene>
<feature type="domain" description="C2H2-type" evidence="3">
    <location>
        <begin position="103"/>
        <end position="126"/>
    </location>
</feature>
<protein>
    <submittedName>
        <fullName evidence="4">Zinc finger protein</fullName>
    </submittedName>
</protein>
<keyword evidence="1" id="KW-0479">Metal-binding</keyword>